<evidence type="ECO:0000259" key="2">
    <source>
        <dbReference type="Pfam" id="PF07833"/>
    </source>
</evidence>
<dbReference type="RefSeq" id="WP_183604636.1">
    <property type="nucleotide sequence ID" value="NZ_JACHXK010000036.1"/>
</dbReference>
<feature type="domain" description="Copper amine oxidase-like N-terminal" evidence="2">
    <location>
        <begin position="64"/>
        <end position="162"/>
    </location>
</feature>
<reference evidence="3 4" key="1">
    <citation type="submission" date="2020-08" db="EMBL/GenBank/DDBJ databases">
        <title>Genomic Encyclopedia of Type Strains, Phase III (KMG-III): the genomes of soil and plant-associated and newly described type strains.</title>
        <authorList>
            <person name="Whitman W."/>
        </authorList>
    </citation>
    <scope>NUCLEOTIDE SEQUENCE [LARGE SCALE GENOMIC DNA]</scope>
    <source>
        <strain evidence="3 4">CECT 5862</strain>
    </source>
</reference>
<evidence type="ECO:0000256" key="1">
    <source>
        <dbReference type="SAM" id="SignalP"/>
    </source>
</evidence>
<feature type="chain" id="PRO_5031114022" description="Copper amine oxidase-like N-terminal domain-containing protein" evidence="1">
    <location>
        <begin position="26"/>
        <end position="174"/>
    </location>
</feature>
<keyword evidence="4" id="KW-1185">Reference proteome</keyword>
<organism evidence="3 4">
    <name type="scientific">Paenibacillus phyllosphaerae</name>
    <dbReference type="NCBI Taxonomy" id="274593"/>
    <lineage>
        <taxon>Bacteria</taxon>
        <taxon>Bacillati</taxon>
        <taxon>Bacillota</taxon>
        <taxon>Bacilli</taxon>
        <taxon>Bacillales</taxon>
        <taxon>Paenibacillaceae</taxon>
        <taxon>Paenibacillus</taxon>
    </lineage>
</organism>
<dbReference type="Proteomes" id="UP000570361">
    <property type="component" value="Unassembled WGS sequence"/>
</dbReference>
<dbReference type="SUPFAM" id="SSF55383">
    <property type="entry name" value="Copper amine oxidase, domain N"/>
    <property type="match status" value="2"/>
</dbReference>
<gene>
    <name evidence="3" type="ORF">FHS18_006731</name>
</gene>
<dbReference type="Pfam" id="PF07833">
    <property type="entry name" value="Cu_amine_oxidN1"/>
    <property type="match status" value="1"/>
</dbReference>
<dbReference type="EMBL" id="JACHXK010000036">
    <property type="protein sequence ID" value="MBB3114609.1"/>
    <property type="molecule type" value="Genomic_DNA"/>
</dbReference>
<name>A0A7W5B5L5_9BACL</name>
<protein>
    <recommendedName>
        <fullName evidence="2">Copper amine oxidase-like N-terminal domain-containing protein</fullName>
    </recommendedName>
</protein>
<dbReference type="Gene3D" id="3.30.457.10">
    <property type="entry name" value="Copper amine oxidase-like, N-terminal domain"/>
    <property type="match status" value="1"/>
</dbReference>
<comment type="caution">
    <text evidence="3">The sequence shown here is derived from an EMBL/GenBank/DDBJ whole genome shotgun (WGS) entry which is preliminary data.</text>
</comment>
<sequence length="174" mass="18805">MMGLRSKVGMGLLAMTLLVPTMASAAEETTTDSSTTVVVNGTEFPAVKNMTITMWLGSMVMDINGERTVTMDVVPEIINQMTYVPLKYFADAIGAELTWSENGVYTTLTTDELTASFKHGDTVIMVNGAEVELGAYIGEKDGRTLVPIRALGSLLGWTIGYELDGTIYLTKAFK</sequence>
<evidence type="ECO:0000313" key="4">
    <source>
        <dbReference type="Proteomes" id="UP000570361"/>
    </source>
</evidence>
<dbReference type="InterPro" id="IPR012854">
    <property type="entry name" value="Cu_amine_oxidase-like_N"/>
</dbReference>
<feature type="signal peptide" evidence="1">
    <location>
        <begin position="1"/>
        <end position="25"/>
    </location>
</feature>
<dbReference type="InterPro" id="IPR036582">
    <property type="entry name" value="Mao_N_sf"/>
</dbReference>
<evidence type="ECO:0000313" key="3">
    <source>
        <dbReference type="EMBL" id="MBB3114609.1"/>
    </source>
</evidence>
<proteinExistence type="predicted"/>
<dbReference type="AlphaFoldDB" id="A0A7W5B5L5"/>
<accession>A0A7W5B5L5</accession>
<keyword evidence="1" id="KW-0732">Signal</keyword>